<dbReference type="PANTHER" id="PTHR13799:SF14">
    <property type="entry name" value="GTP CYCLOHYDROLASE 1 TYPE 2 HOMOLOG"/>
    <property type="match status" value="1"/>
</dbReference>
<dbReference type="RefSeq" id="WP_029054702.1">
    <property type="nucleotide sequence ID" value="NZ_CP015108.1"/>
</dbReference>
<reference evidence="5 6" key="1">
    <citation type="submission" date="2016-04" db="EMBL/GenBank/DDBJ databases">
        <title>Comparative Genomics and Epigenetics of Sporosarcina ureae.</title>
        <authorList>
            <person name="Oliver A.S."/>
            <person name="Cooper K.K."/>
        </authorList>
    </citation>
    <scope>NUCLEOTIDE SEQUENCE [LARGE SCALE GENOMIC DNA]</scope>
    <source>
        <strain evidence="5 6">S204</strain>
    </source>
</reference>
<dbReference type="PANTHER" id="PTHR13799">
    <property type="entry name" value="NGG1 INTERACTING FACTOR 3"/>
    <property type="match status" value="1"/>
</dbReference>
<keyword evidence="6" id="KW-1185">Reference proteome</keyword>
<dbReference type="Gene3D" id="3.40.1390.30">
    <property type="entry name" value="NIF3 (NGG1p interacting factor 3)-like"/>
    <property type="match status" value="1"/>
</dbReference>
<protein>
    <recommendedName>
        <fullName evidence="2 4">GTP cyclohydrolase 1 type 2 homolog</fullName>
    </recommendedName>
</protein>
<comment type="similarity">
    <text evidence="1 4">Belongs to the GTP cyclohydrolase I type 2/NIF3 family.</text>
</comment>
<dbReference type="InterPro" id="IPR002678">
    <property type="entry name" value="DUF34/NIF3"/>
</dbReference>
<dbReference type="EMBL" id="CP015108">
    <property type="protein sequence ID" value="ARF12693.1"/>
    <property type="molecule type" value="Genomic_DNA"/>
</dbReference>
<evidence type="ECO:0000256" key="4">
    <source>
        <dbReference type="PIRNR" id="PIRNR037489"/>
    </source>
</evidence>
<accession>A0ABM6JPZ1</accession>
<proteinExistence type="inferred from homology"/>
<sequence length="373" mass="40722">MKKSNGHQIIELFEKWSPKRLAFEGDPVGLHIGQLNRPVDKVLVTLDVNEQVIDEAIENGASLVIAHHPPLFRPVKSIMTDTPQGKMIEKCIKHNIAVYAAHTNLDIAAGGVNDMLADRLGIQQTEPIDITDSEHLMKLAVFCPLEDADAVRQKLASAGAGAIGDYQACSFSSQGTGRFTPVAGANPTIGEVDQPTLVDEERIEVVFPESQQAKVIKAMFAAHPYEEPAFDIVKMQQKINEQGIGRIGQICKEMTLKEFGQHVKDVFGVPALRFVGDPEKKIRKVAVLGGDGNKYITAAKRKGADVLVTGDMYYHVAQDAQTLGLAIVDPGHNIEKIMITGVASKMTDLCKENKLAVEFIESTVITEPFQFLS</sequence>
<gene>
    <name evidence="5" type="ORF">SporoS204_00030</name>
</gene>
<dbReference type="PIRSF" id="PIRSF037489">
    <property type="entry name" value="UCP037489_NIF3_YqfO"/>
    <property type="match status" value="1"/>
</dbReference>
<organism evidence="5 6">
    <name type="scientific">Sporosarcina ureae</name>
    <dbReference type="NCBI Taxonomy" id="1571"/>
    <lineage>
        <taxon>Bacteria</taxon>
        <taxon>Bacillati</taxon>
        <taxon>Bacillota</taxon>
        <taxon>Bacilli</taxon>
        <taxon>Bacillales</taxon>
        <taxon>Caryophanaceae</taxon>
        <taxon>Sporosarcina</taxon>
    </lineage>
</organism>
<dbReference type="Proteomes" id="UP000192486">
    <property type="component" value="Chromosome"/>
</dbReference>
<dbReference type="InterPro" id="IPR015867">
    <property type="entry name" value="N-reg_PII/ATP_PRibTrfase_C"/>
</dbReference>
<evidence type="ECO:0000313" key="5">
    <source>
        <dbReference type="EMBL" id="ARF12693.1"/>
    </source>
</evidence>
<name>A0ABM6JPZ1_SPOUR</name>
<dbReference type="InterPro" id="IPR017221">
    <property type="entry name" value="DUF34/NIF3_bac"/>
</dbReference>
<dbReference type="Pfam" id="PF01784">
    <property type="entry name" value="DUF34_NIF3"/>
    <property type="match status" value="1"/>
</dbReference>
<keyword evidence="3 4" id="KW-0479">Metal-binding</keyword>
<evidence type="ECO:0000313" key="6">
    <source>
        <dbReference type="Proteomes" id="UP000192486"/>
    </source>
</evidence>
<dbReference type="NCBIfam" id="TIGR00486">
    <property type="entry name" value="YbgI_SA1388"/>
    <property type="match status" value="1"/>
</dbReference>
<dbReference type="InterPro" id="IPR036069">
    <property type="entry name" value="DUF34/NIF3_sf"/>
</dbReference>
<evidence type="ECO:0000256" key="1">
    <source>
        <dbReference type="ARBA" id="ARBA00006964"/>
    </source>
</evidence>
<evidence type="ECO:0000256" key="2">
    <source>
        <dbReference type="ARBA" id="ARBA00022112"/>
    </source>
</evidence>
<evidence type="ECO:0000256" key="3">
    <source>
        <dbReference type="ARBA" id="ARBA00022723"/>
    </source>
</evidence>
<dbReference type="Gene3D" id="3.30.70.120">
    <property type="match status" value="1"/>
</dbReference>
<dbReference type="SUPFAM" id="SSF102705">
    <property type="entry name" value="NIF3 (NGG1p interacting factor 3)-like"/>
    <property type="match status" value="1"/>
</dbReference>